<keyword evidence="6 10" id="KW-0030">Aminoacyl-tRNA synthetase</keyword>
<dbReference type="GO" id="GO:0005524">
    <property type="term" value="F:ATP binding"/>
    <property type="evidence" value="ECO:0007669"/>
    <property type="project" value="UniProtKB-KW"/>
</dbReference>
<keyword evidence="5 10" id="KW-0648">Protein biosynthesis</keyword>
<evidence type="ECO:0000256" key="10">
    <source>
        <dbReference type="RuleBase" id="RU361234"/>
    </source>
</evidence>
<comment type="similarity">
    <text evidence="10">Belongs to the class-I aminoacyl-tRNA synthetase family.</text>
</comment>
<dbReference type="InterPro" id="IPR002307">
    <property type="entry name" value="Tyr-tRNA-ligase"/>
</dbReference>
<organism evidence="11 12">
    <name type="scientific">Meganyctiphanes norvegica</name>
    <name type="common">Northern krill</name>
    <name type="synonym">Thysanopoda norvegica</name>
    <dbReference type="NCBI Taxonomy" id="48144"/>
    <lineage>
        <taxon>Eukaryota</taxon>
        <taxon>Metazoa</taxon>
        <taxon>Ecdysozoa</taxon>
        <taxon>Arthropoda</taxon>
        <taxon>Crustacea</taxon>
        <taxon>Multicrustacea</taxon>
        <taxon>Malacostraca</taxon>
        <taxon>Eumalacostraca</taxon>
        <taxon>Eucarida</taxon>
        <taxon>Euphausiacea</taxon>
        <taxon>Euphausiidae</taxon>
        <taxon>Meganyctiphanes</taxon>
    </lineage>
</organism>
<evidence type="ECO:0000256" key="9">
    <source>
        <dbReference type="PROSITE-ProRule" id="PRU00182"/>
    </source>
</evidence>
<dbReference type="GO" id="GO:0005739">
    <property type="term" value="C:mitochondrion"/>
    <property type="evidence" value="ECO:0007669"/>
    <property type="project" value="TreeGrafter"/>
</dbReference>
<dbReference type="FunFam" id="3.10.290.10:FF:000017">
    <property type="entry name" value="Tyrosine--tRNA ligase"/>
    <property type="match status" value="1"/>
</dbReference>
<sequence length="492" mass="55648">MSPSTTLYLKKFGLQVAVILCRNKQKLVYIRSISKHCVIESLYYFCSIDCCRVKCHYDNDVLHNVFVKGIMSSKLWAALFSPDRQMTINLFRCPQTLYLNYQRSPIKRHMHICDLLPAVSVVPCQRHSYSVDTRNNGICTSVHSPRGLEPKTIISDIKVISESKRCVCTSQMLYDKKLIVPLAITRIVNNVSWYKNVSVIDFLRDAGRHCRLGAMLSRTSVQTRLNTDDGMSFTEFTYQVAQSYDWMHLFDKYNCTIQIGGSDQMGNIVSGHDLISRARDKQVTGLTVPLITTSTGDKFGKSAGNAIWLDATKTSTFDFYQFFLRVTDAEVEKFLCLFTFYPVSDVKKIMDKHMEKPETRHAQKKLAEKVTLLVHGREGLDTALRTTSALYGNRPEALAELSSKELIEAFKGASQTSLLLQPGTTILSMALQANCFSNERDGRRIIEAGGFYVNHARVNNPDLVLIPGAHILTNGITLARVGKKNYYLVKWN</sequence>
<evidence type="ECO:0000256" key="6">
    <source>
        <dbReference type="ARBA" id="ARBA00023146"/>
    </source>
</evidence>
<dbReference type="InterPro" id="IPR036986">
    <property type="entry name" value="S4_RNA-bd_sf"/>
</dbReference>
<dbReference type="Pfam" id="PF00579">
    <property type="entry name" value="tRNA-synt_1b"/>
    <property type="match status" value="1"/>
</dbReference>
<evidence type="ECO:0000313" key="11">
    <source>
        <dbReference type="EMBL" id="CAL4060371.1"/>
    </source>
</evidence>
<gene>
    <name evidence="11" type="ORF">MNOR_LOCUS1299</name>
</gene>
<dbReference type="Gene3D" id="1.10.240.10">
    <property type="entry name" value="Tyrosyl-Transfer RNA Synthetase"/>
    <property type="match status" value="1"/>
</dbReference>
<dbReference type="EMBL" id="CAXKWB010000342">
    <property type="protein sequence ID" value="CAL4060371.1"/>
    <property type="molecule type" value="Genomic_DNA"/>
</dbReference>
<keyword evidence="2 10" id="KW-0436">Ligase</keyword>
<dbReference type="PROSITE" id="PS50889">
    <property type="entry name" value="S4"/>
    <property type="match status" value="1"/>
</dbReference>
<evidence type="ECO:0000313" key="12">
    <source>
        <dbReference type="Proteomes" id="UP001497623"/>
    </source>
</evidence>
<dbReference type="PANTHER" id="PTHR11766:SF0">
    <property type="entry name" value="TYROSINE--TRNA LIGASE, MITOCHONDRIAL"/>
    <property type="match status" value="1"/>
</dbReference>
<evidence type="ECO:0000256" key="2">
    <source>
        <dbReference type="ARBA" id="ARBA00022598"/>
    </source>
</evidence>
<evidence type="ECO:0000256" key="3">
    <source>
        <dbReference type="ARBA" id="ARBA00022741"/>
    </source>
</evidence>
<evidence type="ECO:0000256" key="1">
    <source>
        <dbReference type="ARBA" id="ARBA00013160"/>
    </source>
</evidence>
<dbReference type="Gene3D" id="3.40.50.620">
    <property type="entry name" value="HUPs"/>
    <property type="match status" value="1"/>
</dbReference>
<dbReference type="SUPFAM" id="SSF52374">
    <property type="entry name" value="Nucleotidylyl transferase"/>
    <property type="match status" value="1"/>
</dbReference>
<evidence type="ECO:0000256" key="5">
    <source>
        <dbReference type="ARBA" id="ARBA00022917"/>
    </source>
</evidence>
<dbReference type="PANTHER" id="PTHR11766">
    <property type="entry name" value="TYROSYL-TRNA SYNTHETASE"/>
    <property type="match status" value="1"/>
</dbReference>
<dbReference type="AlphaFoldDB" id="A0AAV2PJF3"/>
<feature type="non-terminal residue" evidence="11">
    <location>
        <position position="492"/>
    </location>
</feature>
<dbReference type="GO" id="GO:0006437">
    <property type="term" value="P:tyrosyl-tRNA aminoacylation"/>
    <property type="evidence" value="ECO:0007669"/>
    <property type="project" value="InterPro"/>
</dbReference>
<accession>A0AAV2PJF3</accession>
<keyword evidence="4 10" id="KW-0067">ATP-binding</keyword>
<dbReference type="InterPro" id="IPR024088">
    <property type="entry name" value="Tyr-tRNA-ligase_bac-type"/>
</dbReference>
<dbReference type="InterPro" id="IPR014729">
    <property type="entry name" value="Rossmann-like_a/b/a_fold"/>
</dbReference>
<dbReference type="EC" id="6.1.1.1" evidence="1 10"/>
<dbReference type="SUPFAM" id="SSF55174">
    <property type="entry name" value="Alpha-L RNA-binding motif"/>
    <property type="match status" value="1"/>
</dbReference>
<keyword evidence="12" id="KW-1185">Reference proteome</keyword>
<dbReference type="InterPro" id="IPR002305">
    <property type="entry name" value="aa-tRNA-synth_Ic"/>
</dbReference>
<comment type="catalytic activity">
    <reaction evidence="8 10">
        <text>tRNA(Tyr) + L-tyrosine + ATP = L-tyrosyl-tRNA(Tyr) + AMP + diphosphate + H(+)</text>
        <dbReference type="Rhea" id="RHEA:10220"/>
        <dbReference type="Rhea" id="RHEA-COMP:9706"/>
        <dbReference type="Rhea" id="RHEA-COMP:9707"/>
        <dbReference type="ChEBI" id="CHEBI:15378"/>
        <dbReference type="ChEBI" id="CHEBI:30616"/>
        <dbReference type="ChEBI" id="CHEBI:33019"/>
        <dbReference type="ChEBI" id="CHEBI:58315"/>
        <dbReference type="ChEBI" id="CHEBI:78442"/>
        <dbReference type="ChEBI" id="CHEBI:78536"/>
        <dbReference type="ChEBI" id="CHEBI:456215"/>
        <dbReference type="EC" id="6.1.1.1"/>
    </reaction>
</comment>
<protein>
    <recommendedName>
        <fullName evidence="1 10">Tyrosine--tRNA ligase</fullName>
        <ecNumber evidence="1 10">6.1.1.1</ecNumber>
    </recommendedName>
    <alternativeName>
        <fullName evidence="7 10">Tyrosyl-tRNA synthetase</fullName>
    </alternativeName>
</protein>
<dbReference type="GO" id="GO:0005829">
    <property type="term" value="C:cytosol"/>
    <property type="evidence" value="ECO:0007669"/>
    <property type="project" value="TreeGrafter"/>
</dbReference>
<dbReference type="Gene3D" id="3.10.290.10">
    <property type="entry name" value="RNA-binding S4 domain"/>
    <property type="match status" value="1"/>
</dbReference>
<keyword evidence="9" id="KW-0694">RNA-binding</keyword>
<reference evidence="11 12" key="1">
    <citation type="submission" date="2024-05" db="EMBL/GenBank/DDBJ databases">
        <authorList>
            <person name="Wallberg A."/>
        </authorList>
    </citation>
    <scope>NUCLEOTIDE SEQUENCE [LARGE SCALE GENOMIC DNA]</scope>
</reference>
<evidence type="ECO:0000256" key="4">
    <source>
        <dbReference type="ARBA" id="ARBA00022840"/>
    </source>
</evidence>
<proteinExistence type="inferred from homology"/>
<dbReference type="NCBIfam" id="TIGR00234">
    <property type="entry name" value="tyrS"/>
    <property type="match status" value="1"/>
</dbReference>
<dbReference type="Proteomes" id="UP001497623">
    <property type="component" value="Unassembled WGS sequence"/>
</dbReference>
<dbReference type="PRINTS" id="PR01040">
    <property type="entry name" value="TRNASYNTHTYR"/>
</dbReference>
<dbReference type="FunFam" id="1.10.240.10:FF:000001">
    <property type="entry name" value="Tyrosine--tRNA ligase"/>
    <property type="match status" value="1"/>
</dbReference>
<evidence type="ECO:0000256" key="7">
    <source>
        <dbReference type="ARBA" id="ARBA00033323"/>
    </source>
</evidence>
<comment type="caution">
    <text evidence="11">The sequence shown here is derived from an EMBL/GenBank/DDBJ whole genome shotgun (WGS) entry which is preliminary data.</text>
</comment>
<evidence type="ECO:0000256" key="8">
    <source>
        <dbReference type="ARBA" id="ARBA00048248"/>
    </source>
</evidence>
<keyword evidence="3 10" id="KW-0547">Nucleotide-binding</keyword>
<name>A0AAV2PJF3_MEGNR</name>
<dbReference type="GO" id="GO:0004831">
    <property type="term" value="F:tyrosine-tRNA ligase activity"/>
    <property type="evidence" value="ECO:0007669"/>
    <property type="project" value="UniProtKB-EC"/>
</dbReference>
<dbReference type="GO" id="GO:0003723">
    <property type="term" value="F:RNA binding"/>
    <property type="evidence" value="ECO:0007669"/>
    <property type="project" value="UniProtKB-KW"/>
</dbReference>